<dbReference type="EMBL" id="BNBE01000003">
    <property type="protein sequence ID" value="GHG15478.1"/>
    <property type="molecule type" value="Genomic_DNA"/>
</dbReference>
<reference evidence="1" key="1">
    <citation type="journal article" date="2014" name="Int. J. Syst. Evol. Microbiol.">
        <title>Complete genome sequence of Corynebacterium casei LMG S-19264T (=DSM 44701T), isolated from a smear-ripened cheese.</title>
        <authorList>
            <consortium name="US DOE Joint Genome Institute (JGI-PGF)"/>
            <person name="Walter F."/>
            <person name="Albersmeier A."/>
            <person name="Kalinowski J."/>
            <person name="Ruckert C."/>
        </authorList>
    </citation>
    <scope>NUCLEOTIDE SEQUENCE</scope>
    <source>
        <strain evidence="1">JCM 4122</strain>
    </source>
</reference>
<dbReference type="Proteomes" id="UP000632849">
    <property type="component" value="Unassembled WGS sequence"/>
</dbReference>
<reference evidence="1" key="2">
    <citation type="submission" date="2020-09" db="EMBL/GenBank/DDBJ databases">
        <authorList>
            <person name="Sun Q."/>
            <person name="Ohkuma M."/>
        </authorList>
    </citation>
    <scope>NUCLEOTIDE SEQUENCE</scope>
    <source>
        <strain evidence="1">JCM 4122</strain>
    </source>
</reference>
<organism evidence="1 2">
    <name type="scientific">Streptomyces filamentosus</name>
    <name type="common">Streptomyces roseosporus</name>
    <dbReference type="NCBI Taxonomy" id="67294"/>
    <lineage>
        <taxon>Bacteria</taxon>
        <taxon>Bacillati</taxon>
        <taxon>Actinomycetota</taxon>
        <taxon>Actinomycetes</taxon>
        <taxon>Kitasatosporales</taxon>
        <taxon>Streptomycetaceae</taxon>
        <taxon>Streptomyces</taxon>
    </lineage>
</organism>
<evidence type="ECO:0000313" key="1">
    <source>
        <dbReference type="EMBL" id="GHG15478.1"/>
    </source>
</evidence>
<evidence type="ECO:0000313" key="2">
    <source>
        <dbReference type="Proteomes" id="UP000632849"/>
    </source>
</evidence>
<sequence length="65" mass="6977">MTAADIARLDVPLSDLLAALRSGCLAEQAHQMDPFDAAFARLACEHGDRCSTPDTYPTWTPGRAS</sequence>
<accession>A0A919BVJ6</accession>
<protein>
    <submittedName>
        <fullName evidence="1">Uncharacterized protein</fullName>
    </submittedName>
</protein>
<dbReference type="AlphaFoldDB" id="A0A919BVJ6"/>
<name>A0A919BVJ6_STRFL</name>
<keyword evidence="2" id="KW-1185">Reference proteome</keyword>
<gene>
    <name evidence="1" type="ORF">GCM10017667_56310</name>
</gene>
<proteinExistence type="predicted"/>
<dbReference type="RefSeq" id="WP_190043616.1">
    <property type="nucleotide sequence ID" value="NZ_BNBE01000003.1"/>
</dbReference>
<comment type="caution">
    <text evidence="1">The sequence shown here is derived from an EMBL/GenBank/DDBJ whole genome shotgun (WGS) entry which is preliminary data.</text>
</comment>